<dbReference type="AlphaFoldDB" id="A0A1Z4JEZ4"/>
<dbReference type="EMBL" id="AP018203">
    <property type="protein sequence ID" value="BAY55223.1"/>
    <property type="molecule type" value="Genomic_DNA"/>
</dbReference>
<gene>
    <name evidence="2" type="ORF">NIES2135_20460</name>
</gene>
<reference evidence="2 3" key="1">
    <citation type="submission" date="2017-06" db="EMBL/GenBank/DDBJ databases">
        <title>Genome sequencing of cyanobaciteial culture collection at National Institute for Environmental Studies (NIES).</title>
        <authorList>
            <person name="Hirose Y."/>
            <person name="Shimura Y."/>
            <person name="Fujisawa T."/>
            <person name="Nakamura Y."/>
            <person name="Kawachi M."/>
        </authorList>
    </citation>
    <scope>NUCLEOTIDE SEQUENCE [LARGE SCALE GENOMIC DNA]</scope>
    <source>
        <strain evidence="2 3">NIES-2135</strain>
    </source>
</reference>
<keyword evidence="1" id="KW-0175">Coiled coil</keyword>
<sequence>MSEYSSILESAIDELTALNKPFSVNQIVKVSGIDQNLLYRTPDLLDRAKQASSESGFDGAKFRGKIVPKEEMKAMEPEATVTTEEQEAWKFRGKVIPKEVEGMEPEAAVTTEEPEAWKMKQQINSLQRANAVLERQNKELKEELEALRSNPPETQPISSEVAIEFLHEHRNHWIAEVDRLELEIAGLQQKIEVAKRNAAGYEQILTLHQEVAA</sequence>
<evidence type="ECO:0000256" key="1">
    <source>
        <dbReference type="SAM" id="Coils"/>
    </source>
</evidence>
<evidence type="ECO:0000313" key="2">
    <source>
        <dbReference type="EMBL" id="BAY55223.1"/>
    </source>
</evidence>
<proteinExistence type="predicted"/>
<feature type="coiled-coil region" evidence="1">
    <location>
        <begin position="116"/>
        <end position="204"/>
    </location>
</feature>
<dbReference type="Proteomes" id="UP000217895">
    <property type="component" value="Chromosome"/>
</dbReference>
<name>A0A1Z4JEZ4_LEPBY</name>
<evidence type="ECO:0000313" key="3">
    <source>
        <dbReference type="Proteomes" id="UP000217895"/>
    </source>
</evidence>
<accession>A0A1Z4JEZ4</accession>
<protein>
    <submittedName>
        <fullName evidence="2">Uncharacterized protein</fullName>
    </submittedName>
</protein>
<keyword evidence="3" id="KW-1185">Reference proteome</keyword>
<organism evidence="2 3">
    <name type="scientific">Leptolyngbya boryana NIES-2135</name>
    <dbReference type="NCBI Taxonomy" id="1973484"/>
    <lineage>
        <taxon>Bacteria</taxon>
        <taxon>Bacillati</taxon>
        <taxon>Cyanobacteriota</taxon>
        <taxon>Cyanophyceae</taxon>
        <taxon>Leptolyngbyales</taxon>
        <taxon>Leptolyngbyaceae</taxon>
        <taxon>Leptolyngbya group</taxon>
        <taxon>Leptolyngbya</taxon>
    </lineage>
</organism>